<protein>
    <recommendedName>
        <fullName evidence="12">NADH-quinone oxidoreductase subunit NuoE</fullName>
    </recommendedName>
</protein>
<keyword evidence="3 9" id="KW-0479">Metal-binding</keyword>
<dbReference type="GO" id="GO:0003954">
    <property type="term" value="F:NADH dehydrogenase activity"/>
    <property type="evidence" value="ECO:0007669"/>
    <property type="project" value="TreeGrafter"/>
</dbReference>
<accession>A0A6B2LGW0</accession>
<sequence length="221" mass="24274">MLSSDKITKHVDTPRNNASVPFDFTPENWATAKKILAKYPEGYKKSAVMPLLDLAQRQCGGWLPLAAMNKVAKILQHPPISVYEVATFYTMYNRTPVGKYFVQVCGTTPCELRGASKILKACEKKLGIHKGETDANELFTLVEVECLGACVHAPMMQIGDDYYEDLTEESAVAVLDALAKGQTPKPGSQIGRRVAEPVGQRTTLLEEPMGPYAPNLEQKTA</sequence>
<dbReference type="AlphaFoldDB" id="A0A6B2LGW0"/>
<comment type="cofactor">
    <cofactor evidence="8">
        <name>[2Fe-2S] cluster</name>
        <dbReference type="ChEBI" id="CHEBI:190135"/>
    </cofactor>
</comment>
<dbReference type="InterPro" id="IPR041921">
    <property type="entry name" value="NuoE_N"/>
</dbReference>
<feature type="binding site" evidence="9">
    <location>
        <position position="146"/>
    </location>
    <ligand>
        <name>[2Fe-2S] cluster</name>
        <dbReference type="ChEBI" id="CHEBI:190135"/>
    </ligand>
</feature>
<dbReference type="CDD" id="cd03064">
    <property type="entry name" value="TRX_Fd_NuoE"/>
    <property type="match status" value="1"/>
</dbReference>
<dbReference type="NCBIfam" id="TIGR01958">
    <property type="entry name" value="nuoE_fam"/>
    <property type="match status" value="1"/>
</dbReference>
<evidence type="ECO:0000256" key="7">
    <source>
        <dbReference type="ARBA" id="ARBA00023027"/>
    </source>
</evidence>
<dbReference type="GO" id="GO:0046872">
    <property type="term" value="F:metal ion binding"/>
    <property type="evidence" value="ECO:0007669"/>
    <property type="project" value="UniProtKB-KW"/>
</dbReference>
<feature type="region of interest" description="Disordered" evidence="10">
    <location>
        <begin position="182"/>
        <end position="221"/>
    </location>
</feature>
<evidence type="ECO:0008006" key="12">
    <source>
        <dbReference type="Google" id="ProtNLM"/>
    </source>
</evidence>
<dbReference type="Gene3D" id="3.40.30.10">
    <property type="entry name" value="Glutaredoxin"/>
    <property type="match status" value="1"/>
</dbReference>
<comment type="cofactor">
    <cofactor evidence="9">
        <name>[2Fe-2S] cluster</name>
        <dbReference type="ChEBI" id="CHEBI:190135"/>
    </cofactor>
    <text evidence="9">Binds 1 [2Fe-2S] cluster.</text>
</comment>
<evidence type="ECO:0000256" key="3">
    <source>
        <dbReference type="ARBA" id="ARBA00022723"/>
    </source>
</evidence>
<evidence type="ECO:0000256" key="2">
    <source>
        <dbReference type="ARBA" id="ARBA00022714"/>
    </source>
</evidence>
<keyword evidence="7" id="KW-0520">NAD</keyword>
<keyword evidence="5 9" id="KW-0408">Iron</keyword>
<evidence type="ECO:0000256" key="4">
    <source>
        <dbReference type="ARBA" id="ARBA00022967"/>
    </source>
</evidence>
<dbReference type="InterPro" id="IPR042128">
    <property type="entry name" value="NuoE_dom"/>
</dbReference>
<evidence type="ECO:0000256" key="8">
    <source>
        <dbReference type="ARBA" id="ARBA00034078"/>
    </source>
</evidence>
<dbReference type="FunFam" id="3.40.30.10:FF:000022">
    <property type="entry name" value="NADH dehydrogenase flavoprotein 2, mitochondrial"/>
    <property type="match status" value="1"/>
</dbReference>
<evidence type="ECO:0000256" key="10">
    <source>
        <dbReference type="SAM" id="MobiDB-lite"/>
    </source>
</evidence>
<dbReference type="GO" id="GO:0008137">
    <property type="term" value="F:NADH dehydrogenase (ubiquinone) activity"/>
    <property type="evidence" value="ECO:0007669"/>
    <property type="project" value="UniProtKB-ARBA"/>
</dbReference>
<dbReference type="InterPro" id="IPR036249">
    <property type="entry name" value="Thioredoxin-like_sf"/>
</dbReference>
<dbReference type="PIRSF" id="PIRSF000216">
    <property type="entry name" value="NADH_DH_24kDa"/>
    <property type="match status" value="1"/>
</dbReference>
<comment type="similarity">
    <text evidence="1">Belongs to the complex I 24 kDa subunit family.</text>
</comment>
<dbReference type="EMBL" id="GIBP01007235">
    <property type="protein sequence ID" value="NDV36204.1"/>
    <property type="molecule type" value="Transcribed_RNA"/>
</dbReference>
<dbReference type="Pfam" id="PF01257">
    <property type="entry name" value="2Fe-2S_thioredx"/>
    <property type="match status" value="1"/>
</dbReference>
<keyword evidence="4" id="KW-1278">Translocase</keyword>
<dbReference type="GO" id="GO:0051537">
    <property type="term" value="F:2 iron, 2 sulfur cluster binding"/>
    <property type="evidence" value="ECO:0007669"/>
    <property type="project" value="UniProtKB-KW"/>
</dbReference>
<evidence type="ECO:0000313" key="11">
    <source>
        <dbReference type="EMBL" id="NDV36204.1"/>
    </source>
</evidence>
<dbReference type="GO" id="GO:0005743">
    <property type="term" value="C:mitochondrial inner membrane"/>
    <property type="evidence" value="ECO:0007669"/>
    <property type="project" value="UniProtKB-ARBA"/>
</dbReference>
<dbReference type="NCBIfam" id="NF005725">
    <property type="entry name" value="PRK07539.1-5"/>
    <property type="match status" value="1"/>
</dbReference>
<feature type="binding site" evidence="9">
    <location>
        <position position="150"/>
    </location>
    <ligand>
        <name>[2Fe-2S] cluster</name>
        <dbReference type="ChEBI" id="CHEBI:190135"/>
    </ligand>
</feature>
<dbReference type="GO" id="GO:0098796">
    <property type="term" value="C:membrane protein complex"/>
    <property type="evidence" value="ECO:0007669"/>
    <property type="project" value="UniProtKB-ARBA"/>
</dbReference>
<dbReference type="GO" id="GO:0006120">
    <property type="term" value="P:mitochondrial electron transport, NADH to ubiquinone"/>
    <property type="evidence" value="ECO:0007669"/>
    <property type="project" value="UniProtKB-ARBA"/>
</dbReference>
<reference evidence="11" key="1">
    <citation type="journal article" date="2020" name="J. Eukaryot. Microbiol.">
        <title>De novo Sequencing, Assembly and Annotation of the Transcriptome for the Free-Living Testate Amoeba Arcella intermedia.</title>
        <authorList>
            <person name="Ribeiro G.M."/>
            <person name="Porfirio-Sousa A.L."/>
            <person name="Maurer-Alcala X.X."/>
            <person name="Katz L.A."/>
            <person name="Lahr D.J.G."/>
        </authorList>
    </citation>
    <scope>NUCLEOTIDE SEQUENCE</scope>
</reference>
<organism evidence="11">
    <name type="scientific">Arcella intermedia</name>
    <dbReference type="NCBI Taxonomy" id="1963864"/>
    <lineage>
        <taxon>Eukaryota</taxon>
        <taxon>Amoebozoa</taxon>
        <taxon>Tubulinea</taxon>
        <taxon>Elardia</taxon>
        <taxon>Arcellinida</taxon>
        <taxon>Sphaerothecina</taxon>
        <taxon>Arcellidae</taxon>
        <taxon>Arcella</taxon>
    </lineage>
</organism>
<dbReference type="InterPro" id="IPR002023">
    <property type="entry name" value="NuoE-like"/>
</dbReference>
<evidence type="ECO:0000256" key="9">
    <source>
        <dbReference type="PIRSR" id="PIRSR000216-1"/>
    </source>
</evidence>
<dbReference type="PANTHER" id="PTHR10371">
    <property type="entry name" value="NADH DEHYDROGENASE UBIQUINONE FLAVOPROTEIN 2, MITOCHONDRIAL"/>
    <property type="match status" value="1"/>
</dbReference>
<name>A0A6B2LGW0_9EUKA</name>
<evidence type="ECO:0000256" key="1">
    <source>
        <dbReference type="ARBA" id="ARBA00010643"/>
    </source>
</evidence>
<keyword evidence="2 9" id="KW-0001">2Fe-2S</keyword>
<keyword evidence="6 9" id="KW-0411">Iron-sulfur</keyword>
<dbReference type="Gene3D" id="1.10.10.1590">
    <property type="entry name" value="NADH-quinone oxidoreductase subunit E"/>
    <property type="match status" value="1"/>
</dbReference>
<dbReference type="GO" id="GO:1902494">
    <property type="term" value="C:catalytic complex"/>
    <property type="evidence" value="ECO:0007669"/>
    <property type="project" value="UniProtKB-ARBA"/>
</dbReference>
<proteinExistence type="inferred from homology"/>
<evidence type="ECO:0000256" key="6">
    <source>
        <dbReference type="ARBA" id="ARBA00023014"/>
    </source>
</evidence>
<dbReference type="PANTHER" id="PTHR10371:SF3">
    <property type="entry name" value="NADH DEHYDROGENASE [UBIQUINONE] FLAVOPROTEIN 2, MITOCHONDRIAL"/>
    <property type="match status" value="1"/>
</dbReference>
<feature type="binding site" evidence="9">
    <location>
        <position position="110"/>
    </location>
    <ligand>
        <name>[2Fe-2S] cluster</name>
        <dbReference type="ChEBI" id="CHEBI:190135"/>
    </ligand>
</feature>
<feature type="binding site" evidence="9">
    <location>
        <position position="105"/>
    </location>
    <ligand>
        <name>[2Fe-2S] cluster</name>
        <dbReference type="ChEBI" id="CHEBI:190135"/>
    </ligand>
</feature>
<dbReference type="SUPFAM" id="SSF52833">
    <property type="entry name" value="Thioredoxin-like"/>
    <property type="match status" value="1"/>
</dbReference>
<dbReference type="FunFam" id="1.10.10.1590:FF:000001">
    <property type="entry name" value="NADH-quinone oxidoreductase subunit E"/>
    <property type="match status" value="1"/>
</dbReference>
<evidence type="ECO:0000256" key="5">
    <source>
        <dbReference type="ARBA" id="ARBA00023004"/>
    </source>
</evidence>